<evidence type="ECO:0000313" key="2">
    <source>
        <dbReference type="EMBL" id="KAE8241190.1"/>
    </source>
</evidence>
<comment type="caution">
    <text evidence="2">The sequence shown here is derived from an EMBL/GenBank/DDBJ whole genome shotgun (WGS) entry which is preliminary data.</text>
</comment>
<dbReference type="EMBL" id="LWDF02000955">
    <property type="protein sequence ID" value="KAE8241190.1"/>
    <property type="molecule type" value="Genomic_DNA"/>
</dbReference>
<organism evidence="2 3">
    <name type="scientific">Tilletia indica</name>
    <dbReference type="NCBI Taxonomy" id="43049"/>
    <lineage>
        <taxon>Eukaryota</taxon>
        <taxon>Fungi</taxon>
        <taxon>Dikarya</taxon>
        <taxon>Basidiomycota</taxon>
        <taxon>Ustilaginomycotina</taxon>
        <taxon>Exobasidiomycetes</taxon>
        <taxon>Tilletiales</taxon>
        <taxon>Tilletiaceae</taxon>
        <taxon>Tilletia</taxon>
    </lineage>
</organism>
<name>A0A8T8SJM6_9BASI</name>
<reference evidence="2" key="1">
    <citation type="submission" date="2016-04" db="EMBL/GenBank/DDBJ databases">
        <authorList>
            <person name="Nguyen H.D."/>
            <person name="Samba Siva P."/>
            <person name="Cullis J."/>
            <person name="Levesque C.A."/>
            <person name="Hambleton S."/>
        </authorList>
    </citation>
    <scope>NUCLEOTIDE SEQUENCE</scope>
    <source>
        <strain evidence="2">DAOMC 236416</strain>
    </source>
</reference>
<evidence type="ECO:0000313" key="3">
    <source>
        <dbReference type="Proteomes" id="UP000077521"/>
    </source>
</evidence>
<dbReference type="Proteomes" id="UP000077521">
    <property type="component" value="Unassembled WGS sequence"/>
</dbReference>
<evidence type="ECO:0000256" key="1">
    <source>
        <dbReference type="SAM" id="MobiDB-lite"/>
    </source>
</evidence>
<dbReference type="AlphaFoldDB" id="A0A8T8SJM6"/>
<sequence length="83" mass="9964">MNQCLQKQARPDYRKLGRRARKTTKYDSDNKLLWDQWLGSWGYRHTFLTRLSEGPIINDQPFRTGSLDILEEHRRQDDSERLG</sequence>
<keyword evidence="3" id="KW-1185">Reference proteome</keyword>
<reference evidence="2" key="2">
    <citation type="journal article" date="2019" name="IMA Fungus">
        <title>Genome sequencing and comparison of five Tilletia species to identify candidate genes for the detection of regulated species infecting wheat.</title>
        <authorList>
            <person name="Nguyen H.D.T."/>
            <person name="Sultana T."/>
            <person name="Kesanakurti P."/>
            <person name="Hambleton S."/>
        </authorList>
    </citation>
    <scope>NUCLEOTIDE SEQUENCE</scope>
    <source>
        <strain evidence="2">DAOMC 236416</strain>
    </source>
</reference>
<accession>A0A8T8SJM6</accession>
<feature type="region of interest" description="Disordered" evidence="1">
    <location>
        <begin position="1"/>
        <end position="21"/>
    </location>
</feature>
<gene>
    <name evidence="2" type="ORF">A4X13_0g7526</name>
</gene>
<proteinExistence type="predicted"/>
<protein>
    <submittedName>
        <fullName evidence="2">Uncharacterized protein</fullName>
    </submittedName>
</protein>